<dbReference type="SUPFAM" id="SSF55961">
    <property type="entry name" value="Bet v1-like"/>
    <property type="match status" value="1"/>
</dbReference>
<comment type="caution">
    <text evidence="2">The sequence shown here is derived from an EMBL/GenBank/DDBJ whole genome shotgun (WGS) entry which is preliminary data.</text>
</comment>
<dbReference type="Proteomes" id="UP001151582">
    <property type="component" value="Unassembled WGS sequence"/>
</dbReference>
<sequence length="259" mass="29228">MTTAPFAHPLYDQLVAEAAEPDLADWEYVQDVHQFRLYRRRYQGCNPYGAALDEIRHEATPDLSLGAHDKQLAAGLTGSDDPLYEYKVVGAYADVPAAVLDRVYTDWTFRQNWDVNMLSWGLVGPDLFQFTLKAPFPLPKREYLYCLHKHQITHDEQTHYVTLGAALTDAGNCSGVAHRLLVPDVKPPRPTPGHTRVSQFFQCLVITPSAADQGCQVYLHYFEHPQGPIPDFVVNWALKAALPAFVKNLHDACLRYKAH</sequence>
<dbReference type="EMBL" id="JANBQB010000004">
    <property type="protein sequence ID" value="KAJ1985124.1"/>
    <property type="molecule type" value="Genomic_DNA"/>
</dbReference>
<dbReference type="PANTHER" id="PTHR19308:SF39">
    <property type="entry name" value="PHOSPHATIDYLCHOLINE TRANSFER PROTEIN"/>
    <property type="match status" value="1"/>
</dbReference>
<evidence type="ECO:0000313" key="3">
    <source>
        <dbReference type="Proteomes" id="UP001151582"/>
    </source>
</evidence>
<dbReference type="Pfam" id="PF01852">
    <property type="entry name" value="START"/>
    <property type="match status" value="1"/>
</dbReference>
<dbReference type="PANTHER" id="PTHR19308">
    <property type="entry name" value="PHOSPHATIDYLCHOLINE TRANSFER PROTEIN"/>
    <property type="match status" value="1"/>
</dbReference>
<dbReference type="OrthoDB" id="1295045at2759"/>
<dbReference type="GO" id="GO:0008289">
    <property type="term" value="F:lipid binding"/>
    <property type="evidence" value="ECO:0007669"/>
    <property type="project" value="InterPro"/>
</dbReference>
<evidence type="ECO:0000259" key="1">
    <source>
        <dbReference type="Pfam" id="PF01852"/>
    </source>
</evidence>
<evidence type="ECO:0000313" key="2">
    <source>
        <dbReference type="EMBL" id="KAJ1985124.1"/>
    </source>
</evidence>
<dbReference type="InterPro" id="IPR002913">
    <property type="entry name" value="START_lipid-bd_dom"/>
</dbReference>
<name>A0A9W8BDT2_9FUNG</name>
<keyword evidence="3" id="KW-1185">Reference proteome</keyword>
<dbReference type="Gene3D" id="3.30.530.20">
    <property type="match status" value="1"/>
</dbReference>
<organism evidence="2 3">
    <name type="scientific">Dimargaris verticillata</name>
    <dbReference type="NCBI Taxonomy" id="2761393"/>
    <lineage>
        <taxon>Eukaryota</taxon>
        <taxon>Fungi</taxon>
        <taxon>Fungi incertae sedis</taxon>
        <taxon>Zoopagomycota</taxon>
        <taxon>Kickxellomycotina</taxon>
        <taxon>Dimargaritomycetes</taxon>
        <taxon>Dimargaritales</taxon>
        <taxon>Dimargaritaceae</taxon>
        <taxon>Dimargaris</taxon>
    </lineage>
</organism>
<protein>
    <recommendedName>
        <fullName evidence="1">START domain-containing protein</fullName>
    </recommendedName>
</protein>
<dbReference type="GO" id="GO:0005737">
    <property type="term" value="C:cytoplasm"/>
    <property type="evidence" value="ECO:0007669"/>
    <property type="project" value="UniProtKB-ARBA"/>
</dbReference>
<gene>
    <name evidence="2" type="ORF">H4R34_000201</name>
</gene>
<dbReference type="InterPro" id="IPR023393">
    <property type="entry name" value="START-like_dom_sf"/>
</dbReference>
<accession>A0A9W8BDT2</accession>
<proteinExistence type="predicted"/>
<reference evidence="2" key="1">
    <citation type="submission" date="2022-07" db="EMBL/GenBank/DDBJ databases">
        <title>Phylogenomic reconstructions and comparative analyses of Kickxellomycotina fungi.</title>
        <authorList>
            <person name="Reynolds N.K."/>
            <person name="Stajich J.E."/>
            <person name="Barry K."/>
            <person name="Grigoriev I.V."/>
            <person name="Crous P."/>
            <person name="Smith M.E."/>
        </authorList>
    </citation>
    <scope>NUCLEOTIDE SEQUENCE</scope>
    <source>
        <strain evidence="2">RSA 567</strain>
    </source>
</reference>
<dbReference type="AlphaFoldDB" id="A0A9W8BDT2"/>
<dbReference type="InterPro" id="IPR051213">
    <property type="entry name" value="START_lipid_transfer"/>
</dbReference>
<feature type="domain" description="START" evidence="1">
    <location>
        <begin position="83"/>
        <end position="256"/>
    </location>
</feature>